<evidence type="ECO:0008006" key="4">
    <source>
        <dbReference type="Google" id="ProtNLM"/>
    </source>
</evidence>
<keyword evidence="1" id="KW-0812">Transmembrane</keyword>
<dbReference type="Proteomes" id="UP001486626">
    <property type="component" value="Unassembled WGS sequence"/>
</dbReference>
<keyword evidence="1" id="KW-0472">Membrane</keyword>
<organism evidence="2 3">
    <name type="scientific">Xanthomonas protegens</name>
    <dbReference type="NCBI Taxonomy" id="3380705"/>
    <lineage>
        <taxon>Bacteria</taxon>
        <taxon>Pseudomonadati</taxon>
        <taxon>Pseudomonadota</taxon>
        <taxon>Gammaproteobacteria</taxon>
        <taxon>Lysobacterales</taxon>
        <taxon>Lysobacteraceae</taxon>
        <taxon>Xanthomonas</taxon>
    </lineage>
</organism>
<evidence type="ECO:0000256" key="1">
    <source>
        <dbReference type="SAM" id="Phobius"/>
    </source>
</evidence>
<accession>A0ABU9L8N1</accession>
<dbReference type="EMBL" id="JAQJCQ010000003">
    <property type="protein sequence ID" value="MEL4891003.1"/>
    <property type="molecule type" value="Genomic_DNA"/>
</dbReference>
<dbReference type="RefSeq" id="WP_342072780.1">
    <property type="nucleotide sequence ID" value="NZ_JAQJCQ010000003.1"/>
</dbReference>
<evidence type="ECO:0000313" key="2">
    <source>
        <dbReference type="EMBL" id="MEL4891003.1"/>
    </source>
</evidence>
<protein>
    <recommendedName>
        <fullName evidence="4">Cation transporter</fullName>
    </recommendedName>
</protein>
<gene>
    <name evidence="2" type="ORF">PIQ37_06170</name>
</gene>
<feature type="transmembrane region" description="Helical" evidence="1">
    <location>
        <begin position="21"/>
        <end position="43"/>
    </location>
</feature>
<sequence length="49" mass="5107">MSDCGCHAEGTNERERGVLRLALVLNANMFVLGAIAGVIAQSITTANFA</sequence>
<evidence type="ECO:0000313" key="3">
    <source>
        <dbReference type="Proteomes" id="UP001486626"/>
    </source>
</evidence>
<keyword evidence="1" id="KW-1133">Transmembrane helix</keyword>
<name>A0ABU9L8N1_9XANT</name>
<proteinExistence type="predicted"/>
<keyword evidence="3" id="KW-1185">Reference proteome</keyword>
<reference evidence="2 3" key="1">
    <citation type="journal article" date="2024" name="FEMS Microbiol. Lett.">
        <title>Xanthomonas protegens sp. nov., a novel rice seed-associated bacterium, provides in vivo protection against X. oryzae pv. oryzae, the bacterial leaf blight pathogen.</title>
        <authorList>
            <person name="Rana R."/>
            <person name="Sharma A."/>
            <person name="Madhavan V.N."/>
            <person name="Korpole S."/>
            <person name="Sonti R.V."/>
            <person name="Patel H.K."/>
            <person name="Patil P.B."/>
        </authorList>
    </citation>
    <scope>NUCLEOTIDE SEQUENCE [LARGE SCALE GENOMIC DNA]</scope>
    <source>
        <strain evidence="2 3">PPL118</strain>
    </source>
</reference>
<comment type="caution">
    <text evidence="2">The sequence shown here is derived from an EMBL/GenBank/DDBJ whole genome shotgun (WGS) entry which is preliminary data.</text>
</comment>